<feature type="transmembrane region" description="Helical" evidence="7">
    <location>
        <begin position="240"/>
        <end position="262"/>
    </location>
</feature>
<keyword evidence="2 7" id="KW-0812">Transmembrane</keyword>
<dbReference type="PANTHER" id="PTHR30520">
    <property type="entry name" value="FORMATE TRANSPORTER-RELATED"/>
    <property type="match status" value="1"/>
</dbReference>
<feature type="region of interest" description="Disordered" evidence="6">
    <location>
        <begin position="282"/>
        <end position="303"/>
    </location>
</feature>
<evidence type="ECO:0000313" key="8">
    <source>
        <dbReference type="EMBL" id="KAK8239889.1"/>
    </source>
</evidence>
<dbReference type="InterPro" id="IPR000292">
    <property type="entry name" value="For/NO2_transpt"/>
</dbReference>
<accession>A0ABR1YUL7</accession>
<dbReference type="PANTHER" id="PTHR30520:SF6">
    <property type="entry name" value="FORMATE_NITRATE FAMILY TRANSPORTER (EUROFUNG)"/>
    <property type="match status" value="1"/>
</dbReference>
<keyword evidence="9" id="KW-1185">Reference proteome</keyword>
<feature type="transmembrane region" description="Helical" evidence="7">
    <location>
        <begin position="34"/>
        <end position="55"/>
    </location>
</feature>
<evidence type="ECO:0000256" key="3">
    <source>
        <dbReference type="ARBA" id="ARBA00022989"/>
    </source>
</evidence>
<dbReference type="Gene3D" id="1.20.1080.10">
    <property type="entry name" value="Glycerol uptake facilitator protein"/>
    <property type="match status" value="1"/>
</dbReference>
<evidence type="ECO:0000256" key="6">
    <source>
        <dbReference type="SAM" id="MobiDB-lite"/>
    </source>
</evidence>
<evidence type="ECO:0000256" key="2">
    <source>
        <dbReference type="ARBA" id="ARBA00022692"/>
    </source>
</evidence>
<feature type="transmembrane region" description="Helical" evidence="7">
    <location>
        <begin position="113"/>
        <end position="138"/>
    </location>
</feature>
<comment type="similarity">
    <text evidence="5">Belongs to the FNT transporter (TC 1.A.16) family.</text>
</comment>
<evidence type="ECO:0000256" key="7">
    <source>
        <dbReference type="SAM" id="Phobius"/>
    </source>
</evidence>
<evidence type="ECO:0000256" key="5">
    <source>
        <dbReference type="ARBA" id="ARBA00049660"/>
    </source>
</evidence>
<keyword evidence="3 7" id="KW-1133">Transmembrane helix</keyword>
<dbReference type="Pfam" id="PF01226">
    <property type="entry name" value="Form_Nir_trans"/>
    <property type="match status" value="1"/>
</dbReference>
<keyword evidence="4 7" id="KW-0472">Membrane</keyword>
<evidence type="ECO:0000256" key="1">
    <source>
        <dbReference type="ARBA" id="ARBA00004141"/>
    </source>
</evidence>
<dbReference type="Proteomes" id="UP001492380">
    <property type="component" value="Unassembled WGS sequence"/>
</dbReference>
<feature type="compositionally biased region" description="Basic and acidic residues" evidence="6">
    <location>
        <begin position="282"/>
        <end position="300"/>
    </location>
</feature>
<evidence type="ECO:0000313" key="9">
    <source>
        <dbReference type="Proteomes" id="UP001492380"/>
    </source>
</evidence>
<proteinExistence type="inferred from homology"/>
<dbReference type="EMBL" id="JBBWRZ010000003">
    <property type="protein sequence ID" value="KAK8239889.1"/>
    <property type="molecule type" value="Genomic_DNA"/>
</dbReference>
<feature type="transmembrane region" description="Helical" evidence="7">
    <location>
        <begin position="167"/>
        <end position="186"/>
    </location>
</feature>
<comment type="subcellular location">
    <subcellularLocation>
        <location evidence="1">Membrane</location>
        <topology evidence="1">Multi-pass membrane protein</topology>
    </subcellularLocation>
</comment>
<gene>
    <name evidence="8" type="ORF">HDK90DRAFT_166783</name>
</gene>
<evidence type="ECO:0000256" key="4">
    <source>
        <dbReference type="ARBA" id="ARBA00023136"/>
    </source>
</evidence>
<dbReference type="InterPro" id="IPR023271">
    <property type="entry name" value="Aquaporin-like"/>
</dbReference>
<comment type="caution">
    <text evidence="8">The sequence shown here is derived from an EMBL/GenBank/DDBJ whole genome shotgun (WGS) entry which is preliminary data.</text>
</comment>
<protein>
    <submittedName>
        <fullName evidence="8">Formate/nitrite transporter family protein</fullName>
    </submittedName>
</protein>
<sequence>MGSSFTVNSYTPSQVMELVSRAGAHKGHMKPLRVFLSAVSAGCLLSFAAASSLVANTSPWLQENAPGVARILGALVFPYGLVLIVLTGADLCTGTFMYTAVSVLHRRLSILRMLLHWFICFWGNLAGSLFMVAIIFGYGDVFGTDPYKAEVIAYTTKKQVTPAFHMIFLRAIGCNWLVCLGCFFGLQGRDLTSKIVGMWWPIFGFVSLGLDHVVANMFFIPMGIWVGNPGITVGLYIWKGIIPALLGNILGGALFCGAYYWYIYLYDHGELLVDGVPYPEHPDEESGLHSNSDEVKETGVRHGSILSDLRRVRETGA</sequence>
<name>A0ABR1YUL7_9PEZI</name>
<reference evidence="8 9" key="1">
    <citation type="submission" date="2024-04" db="EMBL/GenBank/DDBJ databases">
        <title>Phyllosticta paracitricarpa is synonymous to the EU quarantine fungus P. citricarpa based on phylogenomic analyses.</title>
        <authorList>
            <consortium name="Lawrence Berkeley National Laboratory"/>
            <person name="Van Ingen-Buijs V.A."/>
            <person name="Van Westerhoven A.C."/>
            <person name="Haridas S."/>
            <person name="Skiadas P."/>
            <person name="Martin F."/>
            <person name="Groenewald J.Z."/>
            <person name="Crous P.W."/>
            <person name="Seidl M.F."/>
        </authorList>
    </citation>
    <scope>NUCLEOTIDE SEQUENCE [LARGE SCALE GENOMIC DNA]</scope>
    <source>
        <strain evidence="8 9">CBS 123374</strain>
    </source>
</reference>
<feature type="transmembrane region" description="Helical" evidence="7">
    <location>
        <begin position="75"/>
        <end position="101"/>
    </location>
</feature>
<feature type="transmembrane region" description="Helical" evidence="7">
    <location>
        <begin position="198"/>
        <end position="220"/>
    </location>
</feature>
<organism evidence="8 9">
    <name type="scientific">Phyllosticta capitalensis</name>
    <dbReference type="NCBI Taxonomy" id="121624"/>
    <lineage>
        <taxon>Eukaryota</taxon>
        <taxon>Fungi</taxon>
        <taxon>Dikarya</taxon>
        <taxon>Ascomycota</taxon>
        <taxon>Pezizomycotina</taxon>
        <taxon>Dothideomycetes</taxon>
        <taxon>Dothideomycetes incertae sedis</taxon>
        <taxon>Botryosphaeriales</taxon>
        <taxon>Phyllostictaceae</taxon>
        <taxon>Phyllosticta</taxon>
    </lineage>
</organism>